<dbReference type="GO" id="GO:0005886">
    <property type="term" value="C:plasma membrane"/>
    <property type="evidence" value="ECO:0007669"/>
    <property type="project" value="TreeGrafter"/>
</dbReference>
<dbReference type="InterPro" id="IPR052951">
    <property type="entry name" value="Tellurite_res_ion_channel"/>
</dbReference>
<protein>
    <submittedName>
        <fullName evidence="8">TDT family transporter</fullName>
    </submittedName>
</protein>
<feature type="transmembrane region" description="Helical" evidence="5">
    <location>
        <begin position="287"/>
        <end position="307"/>
    </location>
</feature>
<dbReference type="Proteomes" id="UP001264335">
    <property type="component" value="Unassembled WGS sequence"/>
</dbReference>
<feature type="transmembrane region" description="Helical" evidence="5">
    <location>
        <begin position="248"/>
        <end position="267"/>
    </location>
</feature>
<dbReference type="InterPro" id="IPR004695">
    <property type="entry name" value="SLAC1/Mae1/Ssu1/TehA"/>
</dbReference>
<dbReference type="Pfam" id="PF03595">
    <property type="entry name" value="SLAC1"/>
    <property type="match status" value="1"/>
</dbReference>
<keyword evidence="2 5" id="KW-0812">Transmembrane</keyword>
<dbReference type="EMBL" id="JARPWY010000049">
    <property type="protein sequence ID" value="MDT2515652.1"/>
    <property type="molecule type" value="Genomic_DNA"/>
</dbReference>
<dbReference type="GO" id="GO:0046583">
    <property type="term" value="F:monoatomic cation efflux transmembrane transporter activity"/>
    <property type="evidence" value="ECO:0007669"/>
    <property type="project" value="TreeGrafter"/>
</dbReference>
<evidence type="ECO:0000313" key="8">
    <source>
        <dbReference type="EMBL" id="RVU95898.1"/>
    </source>
</evidence>
<evidence type="ECO:0000313" key="7">
    <source>
        <dbReference type="EMBL" id="MDT2515652.1"/>
    </source>
</evidence>
<evidence type="ECO:0000313" key="6">
    <source>
        <dbReference type="EMBL" id="MDT2402170.1"/>
    </source>
</evidence>
<dbReference type="AlphaFoldDB" id="A0A437UQK7"/>
<accession>A0A437UQK7</accession>
<dbReference type="EMBL" id="JARPWH010000018">
    <property type="protein sequence ID" value="MDT2402170.1"/>
    <property type="molecule type" value="Genomic_DNA"/>
</dbReference>
<name>A0A437UQK7_ENTAV</name>
<dbReference type="Proteomes" id="UP001260773">
    <property type="component" value="Unassembled WGS sequence"/>
</dbReference>
<feature type="transmembrane region" description="Helical" evidence="5">
    <location>
        <begin position="137"/>
        <end position="156"/>
    </location>
</feature>
<dbReference type="Proteomes" id="UP000288388">
    <property type="component" value="Unassembled WGS sequence"/>
</dbReference>
<organism evidence="8 9">
    <name type="scientific">Enterococcus avium</name>
    <name type="common">Streptococcus avium</name>
    <dbReference type="NCBI Taxonomy" id="33945"/>
    <lineage>
        <taxon>Bacteria</taxon>
        <taxon>Bacillati</taxon>
        <taxon>Bacillota</taxon>
        <taxon>Bacilli</taxon>
        <taxon>Lactobacillales</taxon>
        <taxon>Enterococcaceae</taxon>
        <taxon>Enterococcus</taxon>
    </lineage>
</organism>
<reference evidence="6 10" key="2">
    <citation type="submission" date="2023-03" db="EMBL/GenBank/DDBJ databases">
        <authorList>
            <person name="Shen W."/>
            <person name="Cai J."/>
        </authorList>
    </citation>
    <scope>NUCLEOTIDE SEQUENCE [LARGE SCALE GENOMIC DNA]</scope>
    <source>
        <strain evidence="6">P33-2</strain>
        <strain evidence="7 10">Y2</strain>
    </source>
</reference>
<evidence type="ECO:0000256" key="5">
    <source>
        <dbReference type="SAM" id="Phobius"/>
    </source>
</evidence>
<dbReference type="RefSeq" id="WP_016181902.1">
    <property type="nucleotide sequence ID" value="NZ_CAAKOC010000256.1"/>
</dbReference>
<dbReference type="EMBL" id="RYZS01000001">
    <property type="protein sequence ID" value="RVU95898.1"/>
    <property type="molecule type" value="Genomic_DNA"/>
</dbReference>
<comment type="caution">
    <text evidence="8">The sequence shown here is derived from an EMBL/GenBank/DDBJ whole genome shotgun (WGS) entry which is preliminary data.</text>
</comment>
<dbReference type="Gene3D" id="1.50.10.150">
    <property type="entry name" value="Voltage-dependent anion channel"/>
    <property type="match status" value="1"/>
</dbReference>
<proteinExistence type="predicted"/>
<reference evidence="8 9" key="1">
    <citation type="submission" date="2018-12" db="EMBL/GenBank/DDBJ databases">
        <title>A novel vanA-carrying plasmid in a clinical isolate of Enterococcus avium.</title>
        <authorList>
            <person name="Bernasconi O.J."/>
            <person name="Luzzaro F."/>
            <person name="Endimiani A."/>
        </authorList>
    </citation>
    <scope>NUCLEOTIDE SEQUENCE [LARGE SCALE GENOMIC DNA]</scope>
    <source>
        <strain evidence="8 9">LC0559/18</strain>
    </source>
</reference>
<evidence type="ECO:0000313" key="10">
    <source>
        <dbReference type="Proteomes" id="UP001264335"/>
    </source>
</evidence>
<comment type="subcellular location">
    <subcellularLocation>
        <location evidence="1">Membrane</location>
        <topology evidence="1">Multi-pass membrane protein</topology>
    </subcellularLocation>
</comment>
<keyword evidence="4 5" id="KW-0472">Membrane</keyword>
<evidence type="ECO:0000256" key="1">
    <source>
        <dbReference type="ARBA" id="ARBA00004141"/>
    </source>
</evidence>
<evidence type="ECO:0000256" key="3">
    <source>
        <dbReference type="ARBA" id="ARBA00022989"/>
    </source>
</evidence>
<gene>
    <name evidence="8" type="ORF">EK398_14205</name>
    <name evidence="6" type="ORF">P7D43_07290</name>
    <name evidence="7" type="ORF">P7D79_15605</name>
</gene>
<evidence type="ECO:0000313" key="9">
    <source>
        <dbReference type="Proteomes" id="UP000288388"/>
    </source>
</evidence>
<sequence length="322" mass="35870">MNNTLKNFLKAIPIPICGLILGTESLGNLLFSEGFEGIGNIFCYTGLLMILVFLLKIVFTFNDTMAALRNPIIASVAPTFTMALMVVSVFLDRLFPNQIMNNALWVTAIILHLALMGYFIAVHILPVEVTLEYVYPSWFITFVGIGVIPNTSTVFIKELGQVAVWIALALYLILLPIIVKRILHKKIFEDSAIPLITILTAPGSLCLAGYLSVCNQVSFPFVIGLLILSQLIYLCIVFNMKRMLKVGFYPSYAAFTFPLVISATAIFKASKVFEELPILLTVTKALSILETLLAILVVCYVLVKYVIHLYDQTKVLKVNREF</sequence>
<feature type="transmembrane region" description="Helical" evidence="5">
    <location>
        <begin position="217"/>
        <end position="236"/>
    </location>
</feature>
<feature type="transmembrane region" description="Helical" evidence="5">
    <location>
        <begin position="71"/>
        <end position="91"/>
    </location>
</feature>
<evidence type="ECO:0000256" key="2">
    <source>
        <dbReference type="ARBA" id="ARBA00022692"/>
    </source>
</evidence>
<dbReference type="InterPro" id="IPR038665">
    <property type="entry name" value="Voltage-dep_anion_channel_sf"/>
</dbReference>
<dbReference type="CDD" id="cd09325">
    <property type="entry name" value="TDT_C4-dicarb_trans"/>
    <property type="match status" value="1"/>
</dbReference>
<keyword evidence="3 5" id="KW-1133">Transmembrane helix</keyword>
<feature type="transmembrane region" description="Helical" evidence="5">
    <location>
        <begin position="191"/>
        <end position="211"/>
    </location>
</feature>
<dbReference type="PANTHER" id="PTHR37955">
    <property type="entry name" value="TELLURITE RESISTANCE PROTEIN TEHA"/>
    <property type="match status" value="1"/>
</dbReference>
<feature type="transmembrane region" description="Helical" evidence="5">
    <location>
        <begin position="162"/>
        <end position="179"/>
    </location>
</feature>
<feature type="transmembrane region" description="Helical" evidence="5">
    <location>
        <begin position="103"/>
        <end position="125"/>
    </location>
</feature>
<evidence type="ECO:0000256" key="4">
    <source>
        <dbReference type="ARBA" id="ARBA00023136"/>
    </source>
</evidence>
<dbReference type="PANTHER" id="PTHR37955:SF1">
    <property type="entry name" value="DEP DOMAIN-CONTAINING PROTEIN"/>
    <property type="match status" value="1"/>
</dbReference>
<feature type="transmembrane region" description="Helical" evidence="5">
    <location>
        <begin position="37"/>
        <end position="59"/>
    </location>
</feature>